<sequence length="431" mass="47317">MLYKEGEQVRGLSGLLRGEIRGFKKEDDGSRGLLLHFTAGESFGEVPLLTGRPATVTFSEVVLDTTLIRVDEEGFWRLMATCPVVRQAVVANMERRLQDYQAFALHREKLMSLGTLAAGLMHELNNPGTAARRAAAQLRENLVQLQQISLRFCESPLQGEQIDCMKSLQKRALTCEKQKAMSSLDQSDAEECLAEWLDAAGVQNSWKMAPTLTSVGITDRDLDCTQHAFRGADLSDALNWLASLVSSMQLVVAIEESITRVSELVTAVKKYSYNENTTQVHVIDVHDGLQSTITILAHKLRPKDLKVDKKFAANLPEIESRGAGLTQVWTNLIDNAVDASPDRGTIYVRTWAEDGFVCVGIADEGSGIPEEFQKHIFDPFFTTKPVGVGTGLGLDIARRIVVSSFGGEIGFNTTPGKTEFVVRIPTGKSTS</sequence>
<reference evidence="5 6" key="1">
    <citation type="journal article" date="2018" name="Front. Microbiol.">
        <title>Hydrolytic Capabilities as a Key to Environmental Success: Chitinolytic and Cellulolytic Acidobacteria From Acidic Sub-arctic Soils and Boreal Peatlands.</title>
        <authorList>
            <person name="Belova S.E."/>
            <person name="Ravin N.V."/>
            <person name="Pankratov T.A."/>
            <person name="Rakitin A.L."/>
            <person name="Ivanova A.A."/>
            <person name="Beletsky A.V."/>
            <person name="Mardanov A.V."/>
            <person name="Sinninghe Damste J.S."/>
            <person name="Dedysh S.N."/>
        </authorList>
    </citation>
    <scope>NUCLEOTIDE SEQUENCE [LARGE SCALE GENOMIC DNA]</scope>
    <source>
        <strain evidence="5 6">SBC82</strain>
    </source>
</reference>
<proteinExistence type="predicted"/>
<evidence type="ECO:0000313" key="5">
    <source>
        <dbReference type="EMBL" id="AXC12877.1"/>
    </source>
</evidence>
<dbReference type="Gene3D" id="1.10.287.130">
    <property type="match status" value="1"/>
</dbReference>
<feature type="domain" description="Histidine kinase" evidence="4">
    <location>
        <begin position="254"/>
        <end position="428"/>
    </location>
</feature>
<gene>
    <name evidence="5" type="ORF">ACPOL_3592</name>
</gene>
<dbReference type="Pfam" id="PF00027">
    <property type="entry name" value="cNMP_binding"/>
    <property type="match status" value="1"/>
</dbReference>
<organism evidence="5 6">
    <name type="scientific">Acidisarcina polymorpha</name>
    <dbReference type="NCBI Taxonomy" id="2211140"/>
    <lineage>
        <taxon>Bacteria</taxon>
        <taxon>Pseudomonadati</taxon>
        <taxon>Acidobacteriota</taxon>
        <taxon>Terriglobia</taxon>
        <taxon>Terriglobales</taxon>
        <taxon>Acidobacteriaceae</taxon>
        <taxon>Acidisarcina</taxon>
    </lineage>
</organism>
<name>A0A2Z5G2G2_9BACT</name>
<keyword evidence="5" id="KW-0808">Transferase</keyword>
<dbReference type="PANTHER" id="PTHR43065:SF48">
    <property type="entry name" value="HISTIDINE KINASE"/>
    <property type="match status" value="1"/>
</dbReference>
<dbReference type="EMBL" id="CP030840">
    <property type="protein sequence ID" value="AXC12877.1"/>
    <property type="molecule type" value="Genomic_DNA"/>
</dbReference>
<dbReference type="InterPro" id="IPR018490">
    <property type="entry name" value="cNMP-bd_dom_sf"/>
</dbReference>
<dbReference type="Pfam" id="PF02518">
    <property type="entry name" value="HATPase_c"/>
    <property type="match status" value="1"/>
</dbReference>
<keyword evidence="5" id="KW-0418">Kinase</keyword>
<comment type="catalytic activity">
    <reaction evidence="1">
        <text>ATP + protein L-histidine = ADP + protein N-phospho-L-histidine.</text>
        <dbReference type="EC" id="2.7.13.3"/>
    </reaction>
</comment>
<dbReference type="InterPro" id="IPR036890">
    <property type="entry name" value="HATPase_C_sf"/>
</dbReference>
<dbReference type="SUPFAM" id="SSF55874">
    <property type="entry name" value="ATPase domain of HSP90 chaperone/DNA topoisomerase II/histidine kinase"/>
    <property type="match status" value="1"/>
</dbReference>
<dbReference type="AlphaFoldDB" id="A0A2Z5G2G2"/>
<keyword evidence="6" id="KW-1185">Reference proteome</keyword>
<dbReference type="InterPro" id="IPR003594">
    <property type="entry name" value="HATPase_dom"/>
</dbReference>
<evidence type="ECO:0000259" key="3">
    <source>
        <dbReference type="PROSITE" id="PS50042"/>
    </source>
</evidence>
<dbReference type="Proteomes" id="UP000253606">
    <property type="component" value="Chromosome"/>
</dbReference>
<evidence type="ECO:0000256" key="2">
    <source>
        <dbReference type="ARBA" id="ARBA00012438"/>
    </source>
</evidence>
<dbReference type="KEGG" id="abas:ACPOL_3592"/>
<dbReference type="EC" id="2.7.13.3" evidence="2"/>
<feature type="domain" description="Cyclic nucleotide-binding" evidence="3">
    <location>
        <begin position="1"/>
        <end position="96"/>
    </location>
</feature>
<dbReference type="GO" id="GO:0004673">
    <property type="term" value="F:protein histidine kinase activity"/>
    <property type="evidence" value="ECO:0007669"/>
    <property type="project" value="UniProtKB-EC"/>
</dbReference>
<dbReference type="Gene3D" id="3.30.565.10">
    <property type="entry name" value="Histidine kinase-like ATPase, C-terminal domain"/>
    <property type="match status" value="1"/>
</dbReference>
<dbReference type="CDD" id="cd00038">
    <property type="entry name" value="CAP_ED"/>
    <property type="match status" value="1"/>
</dbReference>
<evidence type="ECO:0000313" key="6">
    <source>
        <dbReference type="Proteomes" id="UP000253606"/>
    </source>
</evidence>
<dbReference type="SMART" id="SM00387">
    <property type="entry name" value="HATPase_c"/>
    <property type="match status" value="1"/>
</dbReference>
<protein>
    <recommendedName>
        <fullName evidence="2">histidine kinase</fullName>
        <ecNumber evidence="2">2.7.13.3</ecNumber>
    </recommendedName>
</protein>
<dbReference type="PANTHER" id="PTHR43065">
    <property type="entry name" value="SENSOR HISTIDINE KINASE"/>
    <property type="match status" value="1"/>
</dbReference>
<dbReference type="InterPro" id="IPR005467">
    <property type="entry name" value="His_kinase_dom"/>
</dbReference>
<dbReference type="InterPro" id="IPR014710">
    <property type="entry name" value="RmlC-like_jellyroll"/>
</dbReference>
<dbReference type="PROSITE" id="PS50042">
    <property type="entry name" value="CNMP_BINDING_3"/>
    <property type="match status" value="1"/>
</dbReference>
<dbReference type="InterPro" id="IPR000595">
    <property type="entry name" value="cNMP-bd_dom"/>
</dbReference>
<evidence type="ECO:0000256" key="1">
    <source>
        <dbReference type="ARBA" id="ARBA00000085"/>
    </source>
</evidence>
<dbReference type="Gene3D" id="2.60.120.10">
    <property type="entry name" value="Jelly Rolls"/>
    <property type="match status" value="1"/>
</dbReference>
<dbReference type="PROSITE" id="PS50109">
    <property type="entry name" value="HIS_KIN"/>
    <property type="match status" value="1"/>
</dbReference>
<dbReference type="SUPFAM" id="SSF51206">
    <property type="entry name" value="cAMP-binding domain-like"/>
    <property type="match status" value="1"/>
</dbReference>
<evidence type="ECO:0000259" key="4">
    <source>
        <dbReference type="PROSITE" id="PS50109"/>
    </source>
</evidence>
<dbReference type="InterPro" id="IPR004358">
    <property type="entry name" value="Sig_transdc_His_kin-like_C"/>
</dbReference>
<accession>A0A2Z5G2G2</accession>
<dbReference type="PRINTS" id="PR00344">
    <property type="entry name" value="BCTRLSENSOR"/>
</dbReference>